<evidence type="ECO:0000256" key="8">
    <source>
        <dbReference type="SAM" id="MobiDB-lite"/>
    </source>
</evidence>
<dbReference type="InterPro" id="IPR002205">
    <property type="entry name" value="Topo_IIA_dom_A"/>
</dbReference>
<keyword evidence="4" id="KW-0799">Topoisomerase</keyword>
<dbReference type="GO" id="GO:0003677">
    <property type="term" value="F:DNA binding"/>
    <property type="evidence" value="ECO:0007669"/>
    <property type="project" value="UniProtKB-UniRule"/>
</dbReference>
<dbReference type="PANTHER" id="PTHR43493:SF5">
    <property type="entry name" value="DNA GYRASE SUBUNIT A, CHLOROPLASTIC_MITOCHONDRIAL"/>
    <property type="match status" value="1"/>
</dbReference>
<dbReference type="AlphaFoldDB" id="A0A251XEH0"/>
<evidence type="ECO:0000256" key="4">
    <source>
        <dbReference type="ARBA" id="ARBA00023029"/>
    </source>
</evidence>
<evidence type="ECO:0000256" key="3">
    <source>
        <dbReference type="ARBA" id="ARBA00012895"/>
    </source>
</evidence>
<feature type="domain" description="Topo IIA-type catalytic" evidence="9">
    <location>
        <begin position="1"/>
        <end position="197"/>
    </location>
</feature>
<organism evidence="10 11">
    <name type="scientific">Clavibacter michiganensis subsp. michiganensis</name>
    <dbReference type="NCBI Taxonomy" id="33013"/>
    <lineage>
        <taxon>Bacteria</taxon>
        <taxon>Bacillati</taxon>
        <taxon>Actinomycetota</taxon>
        <taxon>Actinomycetes</taxon>
        <taxon>Micrococcales</taxon>
        <taxon>Microbacteriaceae</taxon>
        <taxon>Clavibacter</taxon>
    </lineage>
</organism>
<dbReference type="Gene3D" id="3.90.199.10">
    <property type="entry name" value="Topoisomerase II, domain 5"/>
    <property type="match status" value="1"/>
</dbReference>
<protein>
    <recommendedName>
        <fullName evidence="3">DNA topoisomerase (ATP-hydrolyzing)</fullName>
        <ecNumber evidence="3">5.6.2.2</ecNumber>
    </recommendedName>
</protein>
<evidence type="ECO:0000256" key="6">
    <source>
        <dbReference type="ARBA" id="ARBA00023235"/>
    </source>
</evidence>
<evidence type="ECO:0000256" key="1">
    <source>
        <dbReference type="ARBA" id="ARBA00000185"/>
    </source>
</evidence>
<dbReference type="GO" id="GO:0009330">
    <property type="term" value="C:DNA topoisomerase type II (double strand cut, ATP-hydrolyzing) complex"/>
    <property type="evidence" value="ECO:0007669"/>
    <property type="project" value="TreeGrafter"/>
</dbReference>
<dbReference type="InterPro" id="IPR013757">
    <property type="entry name" value="Topo_IIA_A_a_sf"/>
</dbReference>
<accession>A0A251XEH0</accession>
<feature type="region of interest" description="Disordered" evidence="8">
    <location>
        <begin position="231"/>
        <end position="268"/>
    </location>
</feature>
<keyword evidence="5 7" id="KW-0238">DNA-binding</keyword>
<reference evidence="10 11" key="1">
    <citation type="submission" date="2016-08" db="EMBL/GenBank/DDBJ databases">
        <title>Genome sequence of Clavibacter michiganensis subsp. michiganensis strain CASJ007.</title>
        <authorList>
            <person name="Thapa S.P."/>
            <person name="Coaker G."/>
        </authorList>
    </citation>
    <scope>NUCLEOTIDE SEQUENCE [LARGE SCALE GENOMIC DNA]</scope>
    <source>
        <strain evidence="10">CASJ007</strain>
    </source>
</reference>
<evidence type="ECO:0000313" key="11">
    <source>
        <dbReference type="Proteomes" id="UP000195062"/>
    </source>
</evidence>
<evidence type="ECO:0000256" key="2">
    <source>
        <dbReference type="ARBA" id="ARBA00008263"/>
    </source>
</evidence>
<dbReference type="SMART" id="SM00434">
    <property type="entry name" value="TOP4c"/>
    <property type="match status" value="1"/>
</dbReference>
<gene>
    <name evidence="10" type="primary">gyrA_2</name>
    <name evidence="10" type="ORF">CMMCAS07_16930</name>
</gene>
<dbReference type="EMBL" id="MDHH01000005">
    <property type="protein sequence ID" value="OUE00774.1"/>
    <property type="molecule type" value="Genomic_DNA"/>
</dbReference>
<dbReference type="Pfam" id="PF00521">
    <property type="entry name" value="DNA_topoisoIV"/>
    <property type="match status" value="1"/>
</dbReference>
<proteinExistence type="inferred from homology"/>
<dbReference type="PANTHER" id="PTHR43493">
    <property type="entry name" value="DNA GYRASE/TOPOISOMERASE SUBUNIT A"/>
    <property type="match status" value="1"/>
</dbReference>
<dbReference type="Gene3D" id="1.10.268.10">
    <property type="entry name" value="Topoisomerase, domain 3"/>
    <property type="match status" value="1"/>
</dbReference>
<dbReference type="PROSITE" id="PS52040">
    <property type="entry name" value="TOPO_IIA"/>
    <property type="match status" value="1"/>
</dbReference>
<dbReference type="EC" id="5.6.2.2" evidence="3"/>
<comment type="catalytic activity">
    <reaction evidence="1">
        <text>ATP-dependent breakage, passage and rejoining of double-stranded DNA.</text>
        <dbReference type="EC" id="5.6.2.2"/>
    </reaction>
</comment>
<keyword evidence="11" id="KW-1185">Reference proteome</keyword>
<dbReference type="GO" id="GO:0006265">
    <property type="term" value="P:DNA topological change"/>
    <property type="evidence" value="ECO:0007669"/>
    <property type="project" value="InterPro"/>
</dbReference>
<evidence type="ECO:0000259" key="9">
    <source>
        <dbReference type="PROSITE" id="PS52040"/>
    </source>
</evidence>
<comment type="caution">
    <text evidence="7">Lacks conserved residue(s) required for the propagation of feature annotation.</text>
</comment>
<name>A0A251XEH0_CLAMM</name>
<evidence type="ECO:0000256" key="7">
    <source>
        <dbReference type="PROSITE-ProRule" id="PRU01384"/>
    </source>
</evidence>
<dbReference type="InterPro" id="IPR050220">
    <property type="entry name" value="Type_II_DNA_Topoisomerases"/>
</dbReference>
<evidence type="ECO:0000313" key="10">
    <source>
        <dbReference type="EMBL" id="OUE00774.1"/>
    </source>
</evidence>
<dbReference type="FunFam" id="1.10.268.10:FF:000001">
    <property type="entry name" value="DNA gyrase subunit A"/>
    <property type="match status" value="1"/>
</dbReference>
<sequence>MIEIKTGFNPEAVLEQLYRYTPLEDGFSINNVALVDGSPQTLGLKELLQVYVAHRLEVVTRRTRYRLARQQERLHLVLGLLIAILDIDEVIQVIRGSDDTEQARARLMDVFDLSTLQADYILELRLRRLTRFSRIELEEERDRLQAEIAELEAILADPRRLRALVSTELQEVADRFGTPRRTLLTEAAPSVAGASSRRAAPCSRSRTCPAGCSCRRRVAPCASTCRRTRRARPCRRSAAVPTTPSSRPSRPRAARASARSRTPAGSSR</sequence>
<dbReference type="SUPFAM" id="SSF56719">
    <property type="entry name" value="Type II DNA topoisomerase"/>
    <property type="match status" value="1"/>
</dbReference>
<dbReference type="GO" id="GO:0005737">
    <property type="term" value="C:cytoplasm"/>
    <property type="evidence" value="ECO:0007669"/>
    <property type="project" value="TreeGrafter"/>
</dbReference>
<feature type="compositionally biased region" description="Low complexity" evidence="8">
    <location>
        <begin position="254"/>
        <end position="268"/>
    </location>
</feature>
<dbReference type="GO" id="GO:0005524">
    <property type="term" value="F:ATP binding"/>
    <property type="evidence" value="ECO:0007669"/>
    <property type="project" value="InterPro"/>
</dbReference>
<feature type="compositionally biased region" description="Low complexity" evidence="8">
    <location>
        <begin position="236"/>
        <end position="248"/>
    </location>
</feature>
<dbReference type="GO" id="GO:0034335">
    <property type="term" value="F:DNA negative supercoiling activity"/>
    <property type="evidence" value="ECO:0007669"/>
    <property type="project" value="UniProtKB-ARBA"/>
</dbReference>
<comment type="similarity">
    <text evidence="2">Belongs to the type II topoisomerase GyrA/ParC subunit family.</text>
</comment>
<dbReference type="Proteomes" id="UP000195062">
    <property type="component" value="Unassembled WGS sequence"/>
</dbReference>
<dbReference type="Gene3D" id="3.30.1360.40">
    <property type="match status" value="1"/>
</dbReference>
<evidence type="ECO:0000256" key="5">
    <source>
        <dbReference type="ARBA" id="ARBA00023125"/>
    </source>
</evidence>
<dbReference type="InterPro" id="IPR013760">
    <property type="entry name" value="Topo_IIA-like_dom_sf"/>
</dbReference>
<keyword evidence="6" id="KW-0413">Isomerase</keyword>
<dbReference type="InterPro" id="IPR013758">
    <property type="entry name" value="Topo_IIA_A/C_ab"/>
</dbReference>
<comment type="caution">
    <text evidence="10">The sequence shown here is derived from an EMBL/GenBank/DDBJ whole genome shotgun (WGS) entry which is preliminary data.</text>
</comment>